<evidence type="ECO:0000313" key="1">
    <source>
        <dbReference type="EMBL" id="OEH86503.1"/>
    </source>
</evidence>
<accession>A0A1E5L985</accession>
<dbReference type="Proteomes" id="UP000095255">
    <property type="component" value="Unassembled WGS sequence"/>
</dbReference>
<keyword evidence="2" id="KW-1185">Reference proteome</keyword>
<comment type="caution">
    <text evidence="1">The sequence shown here is derived from an EMBL/GenBank/DDBJ whole genome shotgun (WGS) entry which is preliminary data.</text>
</comment>
<dbReference type="PIRSF" id="PIRSF037263">
    <property type="entry name" value="DUF951_bac"/>
    <property type="match status" value="1"/>
</dbReference>
<gene>
    <name evidence="1" type="ORF">BHU72_12880</name>
</gene>
<dbReference type="InterPro" id="IPR009296">
    <property type="entry name" value="DUF951"/>
</dbReference>
<dbReference type="PANTHER" id="PTHR38455:SF1">
    <property type="entry name" value="DUF951 DOMAIN-CONTAINING PROTEIN"/>
    <property type="match status" value="1"/>
</dbReference>
<protein>
    <submittedName>
        <fullName evidence="1">DUF951 domain-containing protein</fullName>
    </submittedName>
</protein>
<proteinExistence type="predicted"/>
<dbReference type="PANTHER" id="PTHR38455">
    <property type="entry name" value="HYPOTHETICAL CYTOSOLIC PROTEIN"/>
    <property type="match status" value="1"/>
</dbReference>
<dbReference type="Pfam" id="PF06107">
    <property type="entry name" value="DUF951"/>
    <property type="match status" value="1"/>
</dbReference>
<reference evidence="1 2" key="1">
    <citation type="submission" date="2016-09" db="EMBL/GenBank/DDBJ databases">
        <title>Desulfuribacillus arsenicus sp. nov., an obligately anaerobic, dissimilatory arsenic- and antimonate-reducing bacterium isolated from anoxic sediments.</title>
        <authorList>
            <person name="Abin C.A."/>
            <person name="Hollibaugh J.T."/>
        </authorList>
    </citation>
    <scope>NUCLEOTIDE SEQUENCE [LARGE SCALE GENOMIC DNA]</scope>
    <source>
        <strain evidence="1 2">MLFW-2</strain>
    </source>
</reference>
<evidence type="ECO:0000313" key="2">
    <source>
        <dbReference type="Proteomes" id="UP000095255"/>
    </source>
</evidence>
<dbReference type="STRING" id="1390249.BHU72_12880"/>
<dbReference type="RefSeq" id="WP_069701098.1">
    <property type="nucleotide sequence ID" value="NZ_MJAT01000003.1"/>
</dbReference>
<name>A0A1E5L985_9FIRM</name>
<sequence length="73" mass="8365">MTGIPNIEYGLNDVVELKKGHPCGANEWKIIRLGMDIRVKCENCNRSVLIPRNKFNRRIKKILMKGNPNESAE</sequence>
<dbReference type="EMBL" id="MJAT01000003">
    <property type="protein sequence ID" value="OEH86503.1"/>
    <property type="molecule type" value="Genomic_DNA"/>
</dbReference>
<dbReference type="AlphaFoldDB" id="A0A1E5L985"/>
<organism evidence="1 2">
    <name type="scientific">Desulfuribacillus stibiiarsenatis</name>
    <dbReference type="NCBI Taxonomy" id="1390249"/>
    <lineage>
        <taxon>Bacteria</taxon>
        <taxon>Bacillati</taxon>
        <taxon>Bacillota</taxon>
        <taxon>Desulfuribacillia</taxon>
        <taxon>Desulfuribacillales</taxon>
        <taxon>Desulfuribacillaceae</taxon>
        <taxon>Desulfuribacillus</taxon>
    </lineage>
</organism>